<evidence type="ECO:0000259" key="5">
    <source>
        <dbReference type="PROSITE" id="PS50977"/>
    </source>
</evidence>
<proteinExistence type="predicted"/>
<dbReference type="PROSITE" id="PS50977">
    <property type="entry name" value="HTH_TETR_2"/>
    <property type="match status" value="1"/>
</dbReference>
<dbReference type="InterPro" id="IPR009057">
    <property type="entry name" value="Homeodomain-like_sf"/>
</dbReference>
<dbReference type="AlphaFoldDB" id="A0A4Q7ZSQ0"/>
<dbReference type="Pfam" id="PF21993">
    <property type="entry name" value="TetR_C_13_2"/>
    <property type="match status" value="1"/>
</dbReference>
<dbReference type="InterPro" id="IPR054156">
    <property type="entry name" value="YxaF_TetR_C"/>
</dbReference>
<dbReference type="RefSeq" id="WP_130512605.1">
    <property type="nucleotide sequence ID" value="NZ_SHKY01000001.1"/>
</dbReference>
<organism evidence="6 7">
    <name type="scientific">Krasilnikovia cinnamomea</name>
    <dbReference type="NCBI Taxonomy" id="349313"/>
    <lineage>
        <taxon>Bacteria</taxon>
        <taxon>Bacillati</taxon>
        <taxon>Actinomycetota</taxon>
        <taxon>Actinomycetes</taxon>
        <taxon>Micromonosporales</taxon>
        <taxon>Micromonosporaceae</taxon>
        <taxon>Krasilnikovia</taxon>
    </lineage>
</organism>
<protein>
    <submittedName>
        <fullName evidence="6">TetR family transcriptional regulator</fullName>
    </submittedName>
</protein>
<dbReference type="EMBL" id="SHKY01000001">
    <property type="protein sequence ID" value="RZU54220.1"/>
    <property type="molecule type" value="Genomic_DNA"/>
</dbReference>
<evidence type="ECO:0000256" key="1">
    <source>
        <dbReference type="ARBA" id="ARBA00023015"/>
    </source>
</evidence>
<evidence type="ECO:0000256" key="2">
    <source>
        <dbReference type="ARBA" id="ARBA00023125"/>
    </source>
</evidence>
<feature type="DNA-binding region" description="H-T-H motif" evidence="4">
    <location>
        <begin position="29"/>
        <end position="48"/>
    </location>
</feature>
<keyword evidence="1" id="KW-0805">Transcription regulation</keyword>
<name>A0A4Q7ZSQ0_9ACTN</name>
<comment type="caution">
    <text evidence="6">The sequence shown here is derived from an EMBL/GenBank/DDBJ whole genome shotgun (WGS) entry which is preliminary data.</text>
</comment>
<dbReference type="Gene3D" id="1.10.357.10">
    <property type="entry name" value="Tetracycline Repressor, domain 2"/>
    <property type="match status" value="1"/>
</dbReference>
<evidence type="ECO:0000256" key="3">
    <source>
        <dbReference type="ARBA" id="ARBA00023163"/>
    </source>
</evidence>
<dbReference type="OrthoDB" id="4567939at2"/>
<evidence type="ECO:0000256" key="4">
    <source>
        <dbReference type="PROSITE-ProRule" id="PRU00335"/>
    </source>
</evidence>
<dbReference type="PANTHER" id="PTHR47506">
    <property type="entry name" value="TRANSCRIPTIONAL REGULATORY PROTEIN"/>
    <property type="match status" value="1"/>
</dbReference>
<keyword evidence="7" id="KW-1185">Reference proteome</keyword>
<dbReference type="GO" id="GO:0003677">
    <property type="term" value="F:DNA binding"/>
    <property type="evidence" value="ECO:0007669"/>
    <property type="project" value="UniProtKB-UniRule"/>
</dbReference>
<dbReference type="InterPro" id="IPR001647">
    <property type="entry name" value="HTH_TetR"/>
</dbReference>
<reference evidence="6 7" key="1">
    <citation type="submission" date="2019-02" db="EMBL/GenBank/DDBJ databases">
        <title>Sequencing the genomes of 1000 actinobacteria strains.</title>
        <authorList>
            <person name="Klenk H.-P."/>
        </authorList>
    </citation>
    <scope>NUCLEOTIDE SEQUENCE [LARGE SCALE GENOMIC DNA]</scope>
    <source>
        <strain evidence="6 7">DSM 45162</strain>
    </source>
</reference>
<sequence length="190" mass="20388">MPRPKSDTRARIIASARTLLRRHGYHGTGLTQIIEHSGAPRGSVYFLFPGGKEEIAVAAVEDWAVEVDRLIHDRLADSTSARGWAISMVEHFAQDLRESDFTEGLPVTTITLDSVPASPALSRACRAAYDTWLASVTQGLVSFGAPARRASGLATLMLASLEGAAVLCRAYRTTGPLDQVAPYVLSQLPG</sequence>
<keyword evidence="3" id="KW-0804">Transcription</keyword>
<dbReference type="Proteomes" id="UP000292564">
    <property type="component" value="Unassembled WGS sequence"/>
</dbReference>
<dbReference type="PANTHER" id="PTHR47506:SF3">
    <property type="entry name" value="HTH-TYPE TRANSCRIPTIONAL REGULATOR LMRA"/>
    <property type="match status" value="1"/>
</dbReference>
<gene>
    <name evidence="6" type="ORF">EV385_6168</name>
</gene>
<dbReference type="InterPro" id="IPR036271">
    <property type="entry name" value="Tet_transcr_reg_TetR-rel_C_sf"/>
</dbReference>
<dbReference type="SUPFAM" id="SSF48498">
    <property type="entry name" value="Tetracyclin repressor-like, C-terminal domain"/>
    <property type="match status" value="1"/>
</dbReference>
<dbReference type="SUPFAM" id="SSF46689">
    <property type="entry name" value="Homeodomain-like"/>
    <property type="match status" value="1"/>
</dbReference>
<dbReference type="Pfam" id="PF00440">
    <property type="entry name" value="TetR_N"/>
    <property type="match status" value="1"/>
</dbReference>
<keyword evidence="2 4" id="KW-0238">DNA-binding</keyword>
<accession>A0A4Q7ZSQ0</accession>
<evidence type="ECO:0000313" key="7">
    <source>
        <dbReference type="Proteomes" id="UP000292564"/>
    </source>
</evidence>
<feature type="domain" description="HTH tetR-type" evidence="5">
    <location>
        <begin position="6"/>
        <end position="66"/>
    </location>
</feature>
<evidence type="ECO:0000313" key="6">
    <source>
        <dbReference type="EMBL" id="RZU54220.1"/>
    </source>
</evidence>